<protein>
    <submittedName>
        <fullName evidence="8">Fatty acid hydroxylase domain-containing protein 2-like</fullName>
    </submittedName>
</protein>
<dbReference type="GeneID" id="102800956"/>
<feature type="transmembrane region" description="Helical" evidence="5">
    <location>
        <begin position="31"/>
        <end position="56"/>
    </location>
</feature>
<evidence type="ECO:0000256" key="3">
    <source>
        <dbReference type="ARBA" id="ARBA00022989"/>
    </source>
</evidence>
<reference evidence="8" key="1">
    <citation type="submission" date="2025-08" db="UniProtKB">
        <authorList>
            <consortium name="RefSeq"/>
        </authorList>
    </citation>
    <scope>IDENTIFICATION</scope>
    <source>
        <tissue evidence="8">Testes</tissue>
    </source>
</reference>
<keyword evidence="7" id="KW-1185">Reference proteome</keyword>
<feature type="domain" description="Fatty acid hydroxylase" evidence="6">
    <location>
        <begin position="132"/>
        <end position="255"/>
    </location>
</feature>
<evidence type="ECO:0000259" key="6">
    <source>
        <dbReference type="Pfam" id="PF04116"/>
    </source>
</evidence>
<proteinExistence type="predicted"/>
<dbReference type="Pfam" id="PF04116">
    <property type="entry name" value="FA_hydroxylase"/>
    <property type="match status" value="1"/>
</dbReference>
<keyword evidence="2 5" id="KW-0812">Transmembrane</keyword>
<feature type="transmembrane region" description="Helical" evidence="5">
    <location>
        <begin position="123"/>
        <end position="144"/>
    </location>
</feature>
<evidence type="ECO:0000256" key="2">
    <source>
        <dbReference type="ARBA" id="ARBA00022692"/>
    </source>
</evidence>
<organism evidence="7 8">
    <name type="scientific">Saccoglossus kowalevskii</name>
    <name type="common">Acorn worm</name>
    <dbReference type="NCBI Taxonomy" id="10224"/>
    <lineage>
        <taxon>Eukaryota</taxon>
        <taxon>Metazoa</taxon>
        <taxon>Hemichordata</taxon>
        <taxon>Enteropneusta</taxon>
        <taxon>Harrimaniidae</taxon>
        <taxon>Saccoglossus</taxon>
    </lineage>
</organism>
<evidence type="ECO:0000313" key="8">
    <source>
        <dbReference type="RefSeq" id="XP_006815601.1"/>
    </source>
</evidence>
<dbReference type="InterPro" id="IPR006694">
    <property type="entry name" value="Fatty_acid_hydroxylase"/>
</dbReference>
<keyword evidence="4 5" id="KW-0472">Membrane</keyword>
<dbReference type="InterPro" id="IPR050307">
    <property type="entry name" value="Sterol_Desaturase_Related"/>
</dbReference>
<keyword evidence="3 5" id="KW-1133">Transmembrane helix</keyword>
<evidence type="ECO:0000256" key="1">
    <source>
        <dbReference type="ARBA" id="ARBA00004370"/>
    </source>
</evidence>
<dbReference type="PANTHER" id="PTHR11863">
    <property type="entry name" value="STEROL DESATURASE"/>
    <property type="match status" value="1"/>
</dbReference>
<feature type="transmembrane region" description="Helical" evidence="5">
    <location>
        <begin position="189"/>
        <end position="213"/>
    </location>
</feature>
<evidence type="ECO:0000313" key="7">
    <source>
        <dbReference type="Proteomes" id="UP000694865"/>
    </source>
</evidence>
<dbReference type="RefSeq" id="XP_006815601.1">
    <property type="nucleotide sequence ID" value="XM_006815538.1"/>
</dbReference>
<evidence type="ECO:0000256" key="4">
    <source>
        <dbReference type="ARBA" id="ARBA00023136"/>
    </source>
</evidence>
<feature type="transmembrane region" description="Helical" evidence="5">
    <location>
        <begin position="90"/>
        <end position="111"/>
    </location>
</feature>
<comment type="subcellular location">
    <subcellularLocation>
        <location evidence="1">Membrane</location>
    </subcellularLocation>
</comment>
<dbReference type="Proteomes" id="UP000694865">
    <property type="component" value="Unplaced"/>
</dbReference>
<evidence type="ECO:0000256" key="5">
    <source>
        <dbReference type="SAM" id="Phobius"/>
    </source>
</evidence>
<accession>A0ABM0M6G0</accession>
<name>A0ABM0M6G0_SACKO</name>
<sequence length="287" mass="33297">MDYIHIVNITRPGILVSGWQKVYNLFGGNELMLNVVGTWLVVNITFWSLALLHLYVDLTKKPNFIWKYKVQQNKNAPLDPLHLPRVFKTALFNMVVLFPPTSLLLYPGALWRGNSCSVADVPTIPRILFDLMVSLVFDEIVFYYSHRLLHHPYLYKRVHKKHHEWTAPFALVAVYAHPIEHMLSNTISVFAGSFVAGSHLLSVWIWVVCFMSWTVNDHSGYHFPFSRSPQFHDFHHARNYCNFGALGILDYLHGTDSLYQGSKESRRHKIYFNLTPISEKIPDTKKN</sequence>
<gene>
    <name evidence="8" type="primary">LOC102800956</name>
</gene>